<name>A0A179HWR2_PURLI</name>
<comment type="caution">
    <text evidence="2">The sequence shown here is derived from an EMBL/GenBank/DDBJ whole genome shotgun (WGS) entry which is preliminary data.</text>
</comment>
<gene>
    <name evidence="2" type="ORF">VFPFJ_02973</name>
</gene>
<feature type="region of interest" description="Disordered" evidence="1">
    <location>
        <begin position="1"/>
        <end position="60"/>
    </location>
</feature>
<organism evidence="2 3">
    <name type="scientific">Purpureocillium lilacinum</name>
    <name type="common">Paecilomyces lilacinus</name>
    <dbReference type="NCBI Taxonomy" id="33203"/>
    <lineage>
        <taxon>Eukaryota</taxon>
        <taxon>Fungi</taxon>
        <taxon>Dikarya</taxon>
        <taxon>Ascomycota</taxon>
        <taxon>Pezizomycotina</taxon>
        <taxon>Sordariomycetes</taxon>
        <taxon>Hypocreomycetidae</taxon>
        <taxon>Hypocreales</taxon>
        <taxon>Ophiocordycipitaceae</taxon>
        <taxon>Purpureocillium</taxon>
    </lineage>
</organism>
<reference evidence="2 3" key="1">
    <citation type="submission" date="2016-02" db="EMBL/GenBank/DDBJ databases">
        <title>Biosynthesis of antibiotic leucinostatins and their inhibition on Phytophthora in bio-control Purpureocillium lilacinum.</title>
        <authorList>
            <person name="Wang G."/>
            <person name="Liu Z."/>
            <person name="Lin R."/>
            <person name="Li E."/>
            <person name="Mao Z."/>
            <person name="Ling J."/>
            <person name="Yin W."/>
            <person name="Xie B."/>
        </authorList>
    </citation>
    <scope>NUCLEOTIDE SEQUENCE [LARGE SCALE GENOMIC DNA]</scope>
    <source>
        <strain evidence="2">PLFJ-1</strain>
    </source>
</reference>
<evidence type="ECO:0000313" key="2">
    <source>
        <dbReference type="EMBL" id="OAQ93810.1"/>
    </source>
</evidence>
<proteinExistence type="predicted"/>
<feature type="compositionally biased region" description="Polar residues" evidence="1">
    <location>
        <begin position="37"/>
        <end position="56"/>
    </location>
</feature>
<dbReference type="Proteomes" id="UP000078340">
    <property type="component" value="Unassembled WGS sequence"/>
</dbReference>
<accession>A0A179HWR2</accession>
<protein>
    <submittedName>
        <fullName evidence="2">Uncharacterized protein</fullName>
    </submittedName>
</protein>
<evidence type="ECO:0000256" key="1">
    <source>
        <dbReference type="SAM" id="MobiDB-lite"/>
    </source>
</evidence>
<dbReference type="EMBL" id="LSBI01000002">
    <property type="protein sequence ID" value="OAQ93810.1"/>
    <property type="molecule type" value="Genomic_DNA"/>
</dbReference>
<sequence>MRGDYVTNKDLSAQHASTLSPSLPFPALFRRVGPAARQSQGGEHTQCGNQRPNSPGGTLLHPCGAPPPCPCPCRSTAPAAGGSHTHITARVLGPGVHPGPCLRHGF</sequence>
<feature type="compositionally biased region" description="Polar residues" evidence="1">
    <location>
        <begin position="9"/>
        <end position="21"/>
    </location>
</feature>
<evidence type="ECO:0000313" key="3">
    <source>
        <dbReference type="Proteomes" id="UP000078340"/>
    </source>
</evidence>
<dbReference type="AlphaFoldDB" id="A0A179HWR2"/>